<protein>
    <recommendedName>
        <fullName evidence="3">Efflux ABC transporter, permease protein</fullName>
    </recommendedName>
</protein>
<dbReference type="AlphaFoldDB" id="A0A6J4RRA7"/>
<name>A0A6J4RRA7_9ACTN</name>
<feature type="transmembrane region" description="Helical" evidence="1">
    <location>
        <begin position="100"/>
        <end position="123"/>
    </location>
</feature>
<dbReference type="Pfam" id="PF12730">
    <property type="entry name" value="ABC2_membrane_4"/>
    <property type="match status" value="1"/>
</dbReference>
<accession>A0A6J4RRA7</accession>
<keyword evidence="1" id="KW-1133">Transmembrane helix</keyword>
<organism evidence="2">
    <name type="scientific">uncultured Solirubrobacteraceae bacterium</name>
    <dbReference type="NCBI Taxonomy" id="1162706"/>
    <lineage>
        <taxon>Bacteria</taxon>
        <taxon>Bacillati</taxon>
        <taxon>Actinomycetota</taxon>
        <taxon>Thermoleophilia</taxon>
        <taxon>Solirubrobacterales</taxon>
        <taxon>Solirubrobacteraceae</taxon>
        <taxon>environmental samples</taxon>
    </lineage>
</organism>
<reference evidence="2" key="1">
    <citation type="submission" date="2020-02" db="EMBL/GenBank/DDBJ databases">
        <authorList>
            <person name="Meier V. D."/>
        </authorList>
    </citation>
    <scope>NUCLEOTIDE SEQUENCE</scope>
    <source>
        <strain evidence="2">AVDCRST_MAG65</strain>
    </source>
</reference>
<feature type="transmembrane region" description="Helical" evidence="1">
    <location>
        <begin position="206"/>
        <end position="228"/>
    </location>
</feature>
<feature type="transmembrane region" description="Helical" evidence="1">
    <location>
        <begin position="163"/>
        <end position="186"/>
    </location>
</feature>
<feature type="transmembrane region" description="Helical" evidence="1">
    <location>
        <begin position="129"/>
        <end position="151"/>
    </location>
</feature>
<dbReference type="EMBL" id="CADCVL010000227">
    <property type="protein sequence ID" value="CAA9480023.1"/>
    <property type="molecule type" value="Genomic_DNA"/>
</dbReference>
<sequence>MGSVYGMTLQQLSGRWRLLVMTVLAAMPVVIAVLMLRSDDAPSVQEFETAILSAMLAGSIAPLVVLAIAAPAFANEIEDRTLANLTLSPIPRWQIVVPKLLATLTIAGPFIAASALATSYVAFLGDLRAMLAVTVSCLVGVALYAAAFVWLGLVTTQAIGLGLLYIVLWEGFFSGFVSGVRLLSIRHHAIALMHGLDARRFASGDHLGLTAAAVTSAIVFGGLVLLSVRRLRRMDVP</sequence>
<evidence type="ECO:0008006" key="3">
    <source>
        <dbReference type="Google" id="ProtNLM"/>
    </source>
</evidence>
<evidence type="ECO:0000313" key="2">
    <source>
        <dbReference type="EMBL" id="CAA9480023.1"/>
    </source>
</evidence>
<keyword evidence="1" id="KW-0812">Transmembrane</keyword>
<feature type="transmembrane region" description="Helical" evidence="1">
    <location>
        <begin position="16"/>
        <end position="38"/>
    </location>
</feature>
<feature type="transmembrane region" description="Helical" evidence="1">
    <location>
        <begin position="50"/>
        <end position="74"/>
    </location>
</feature>
<keyword evidence="1" id="KW-0472">Membrane</keyword>
<proteinExistence type="predicted"/>
<evidence type="ECO:0000256" key="1">
    <source>
        <dbReference type="SAM" id="Phobius"/>
    </source>
</evidence>
<gene>
    <name evidence="2" type="ORF">AVDCRST_MAG65-1389</name>
</gene>